<evidence type="ECO:0000256" key="2">
    <source>
        <dbReference type="ARBA" id="ARBA00010988"/>
    </source>
</evidence>
<dbReference type="PANTHER" id="PTHR10844:SF19">
    <property type="entry name" value="CAVEOLIN-2"/>
    <property type="match status" value="1"/>
</dbReference>
<keyword evidence="5 6" id="KW-0472">Membrane</keyword>
<dbReference type="Pfam" id="PF01146">
    <property type="entry name" value="Caveolin"/>
    <property type="match status" value="1"/>
</dbReference>
<dbReference type="GO" id="GO:0070836">
    <property type="term" value="P:caveola assembly"/>
    <property type="evidence" value="ECO:0007669"/>
    <property type="project" value="InterPro"/>
</dbReference>
<accession>K1PZZ4</accession>
<comment type="subcellular location">
    <subcellularLocation>
        <location evidence="1 6">Cell membrane</location>
        <topology evidence="1 6">Peripheral membrane protein</topology>
    </subcellularLocation>
    <subcellularLocation>
        <location evidence="6">Golgi apparatus membrane</location>
        <topology evidence="6">Peripheral membrane protein</topology>
    </subcellularLocation>
    <subcellularLocation>
        <location evidence="6">Membrane</location>
        <location evidence="6">Caveola</location>
        <topology evidence="6">Peripheral membrane protein</topology>
    </subcellularLocation>
</comment>
<comment type="similarity">
    <text evidence="2 6">Belongs to the caveolin family.</text>
</comment>
<gene>
    <name evidence="7" type="ORF">CGI_10002738</name>
</gene>
<dbReference type="PANTHER" id="PTHR10844">
    <property type="entry name" value="CAVEOLIN"/>
    <property type="match status" value="1"/>
</dbReference>
<keyword evidence="4 6" id="KW-0333">Golgi apparatus</keyword>
<evidence type="ECO:0000256" key="6">
    <source>
        <dbReference type="RuleBase" id="RU000680"/>
    </source>
</evidence>
<evidence type="ECO:0000256" key="4">
    <source>
        <dbReference type="ARBA" id="ARBA00023034"/>
    </source>
</evidence>
<dbReference type="GO" id="GO:0005901">
    <property type="term" value="C:caveola"/>
    <property type="evidence" value="ECO:0007669"/>
    <property type="project" value="UniProtKB-SubCell"/>
</dbReference>
<reference evidence="7" key="1">
    <citation type="journal article" date="2012" name="Nature">
        <title>The oyster genome reveals stress adaptation and complexity of shell formation.</title>
        <authorList>
            <person name="Zhang G."/>
            <person name="Fang X."/>
            <person name="Guo X."/>
            <person name="Li L."/>
            <person name="Luo R."/>
            <person name="Xu F."/>
            <person name="Yang P."/>
            <person name="Zhang L."/>
            <person name="Wang X."/>
            <person name="Qi H."/>
            <person name="Xiong Z."/>
            <person name="Que H."/>
            <person name="Xie Y."/>
            <person name="Holland P.W."/>
            <person name="Paps J."/>
            <person name="Zhu Y."/>
            <person name="Wu F."/>
            <person name="Chen Y."/>
            <person name="Wang J."/>
            <person name="Peng C."/>
            <person name="Meng J."/>
            <person name="Yang L."/>
            <person name="Liu J."/>
            <person name="Wen B."/>
            <person name="Zhang N."/>
            <person name="Huang Z."/>
            <person name="Zhu Q."/>
            <person name="Feng Y."/>
            <person name="Mount A."/>
            <person name="Hedgecock D."/>
            <person name="Xu Z."/>
            <person name="Liu Y."/>
            <person name="Domazet-Loso T."/>
            <person name="Du Y."/>
            <person name="Sun X."/>
            <person name="Zhang S."/>
            <person name="Liu B."/>
            <person name="Cheng P."/>
            <person name="Jiang X."/>
            <person name="Li J."/>
            <person name="Fan D."/>
            <person name="Wang W."/>
            <person name="Fu W."/>
            <person name="Wang T."/>
            <person name="Wang B."/>
            <person name="Zhang J."/>
            <person name="Peng Z."/>
            <person name="Li Y."/>
            <person name="Li N."/>
            <person name="Wang J."/>
            <person name="Chen M."/>
            <person name="He Y."/>
            <person name="Tan F."/>
            <person name="Song X."/>
            <person name="Zheng Q."/>
            <person name="Huang R."/>
            <person name="Yang H."/>
            <person name="Du X."/>
            <person name="Chen L."/>
            <person name="Yang M."/>
            <person name="Gaffney P.M."/>
            <person name="Wang S."/>
            <person name="Luo L."/>
            <person name="She Z."/>
            <person name="Ming Y."/>
            <person name="Huang W."/>
            <person name="Zhang S."/>
            <person name="Huang B."/>
            <person name="Zhang Y."/>
            <person name="Qu T."/>
            <person name="Ni P."/>
            <person name="Miao G."/>
            <person name="Wang J."/>
            <person name="Wang Q."/>
            <person name="Steinberg C.E."/>
            <person name="Wang H."/>
            <person name="Li N."/>
            <person name="Qian L."/>
            <person name="Zhang G."/>
            <person name="Li Y."/>
            <person name="Yang H."/>
            <person name="Liu X."/>
            <person name="Wang J."/>
            <person name="Yin Y."/>
            <person name="Wang J."/>
        </authorList>
    </citation>
    <scope>NUCLEOTIDE SEQUENCE [LARGE SCALE GENOMIC DNA]</scope>
    <source>
        <strain evidence="7">05x7-T-G4-1.051#20</strain>
    </source>
</reference>
<evidence type="ECO:0000256" key="1">
    <source>
        <dbReference type="ARBA" id="ARBA00004202"/>
    </source>
</evidence>
<dbReference type="EMBL" id="JH815994">
    <property type="protein sequence ID" value="EKC22130.1"/>
    <property type="molecule type" value="Genomic_DNA"/>
</dbReference>
<dbReference type="GO" id="GO:0000139">
    <property type="term" value="C:Golgi membrane"/>
    <property type="evidence" value="ECO:0007669"/>
    <property type="project" value="UniProtKB-SubCell"/>
</dbReference>
<evidence type="ECO:0000256" key="5">
    <source>
        <dbReference type="ARBA" id="ARBA00023136"/>
    </source>
</evidence>
<dbReference type="GO" id="GO:0060090">
    <property type="term" value="F:molecular adaptor activity"/>
    <property type="evidence" value="ECO:0007669"/>
    <property type="project" value="TreeGrafter"/>
</dbReference>
<evidence type="ECO:0000313" key="7">
    <source>
        <dbReference type="EMBL" id="EKC22130.1"/>
    </source>
</evidence>
<keyword evidence="3 6" id="KW-1003">Cell membrane</keyword>
<dbReference type="HOGENOM" id="CLU_1462695_0_0_1"/>
<name>K1PZZ4_MAGGI</name>
<dbReference type="InParanoid" id="K1PZZ4"/>
<protein>
    <recommendedName>
        <fullName evidence="6">Caveolin</fullName>
    </recommendedName>
</protein>
<dbReference type="AlphaFoldDB" id="K1PZZ4"/>
<proteinExistence type="inferred from homology"/>
<comment type="function">
    <text evidence="6">May act as a scaffolding protein within caveolar membranes. Interacts directly with G-protein alpha subunits and can functionally regulate their activity.</text>
</comment>
<organism evidence="7">
    <name type="scientific">Magallana gigas</name>
    <name type="common">Pacific oyster</name>
    <name type="synonym">Crassostrea gigas</name>
    <dbReference type="NCBI Taxonomy" id="29159"/>
    <lineage>
        <taxon>Eukaryota</taxon>
        <taxon>Metazoa</taxon>
        <taxon>Spiralia</taxon>
        <taxon>Lophotrochozoa</taxon>
        <taxon>Mollusca</taxon>
        <taxon>Bivalvia</taxon>
        <taxon>Autobranchia</taxon>
        <taxon>Pteriomorphia</taxon>
        <taxon>Ostreida</taxon>
        <taxon>Ostreoidea</taxon>
        <taxon>Ostreidae</taxon>
        <taxon>Magallana</taxon>
    </lineage>
</organism>
<evidence type="ECO:0000256" key="3">
    <source>
        <dbReference type="ARBA" id="ARBA00022475"/>
    </source>
</evidence>
<dbReference type="InterPro" id="IPR001612">
    <property type="entry name" value="Caveolin"/>
</dbReference>
<sequence length="185" mass="21332">MARSASVKSLGSSLGFFFTPISCLALNRLRVDIHRQKMTDAQELLAHVIVDPNDHDPEKRMESFNELIDFENIFAEPPDLQSCDIVWFCSNLTFQATKNRVYYSQRFWFCILAAVWGIAFAVTSYLETFCCRPITEMIRRRQTPQLISRILNIGVMYQICQKAMNANSQPHCAAMQHPQHIVIKL</sequence>